<dbReference type="EC" id="5.6.2.4" evidence="8"/>
<dbReference type="PANTHER" id="PTHR13710:SF153">
    <property type="entry name" value="RECQ-LIKE DNA HELICASE BLM"/>
    <property type="match status" value="1"/>
</dbReference>
<evidence type="ECO:0000256" key="9">
    <source>
        <dbReference type="SAM" id="MobiDB-lite"/>
    </source>
</evidence>
<organism evidence="12 13">
    <name type="scientific">Dendrothele bispora (strain CBS 962.96)</name>
    <dbReference type="NCBI Taxonomy" id="1314807"/>
    <lineage>
        <taxon>Eukaryota</taxon>
        <taxon>Fungi</taxon>
        <taxon>Dikarya</taxon>
        <taxon>Basidiomycota</taxon>
        <taxon>Agaricomycotina</taxon>
        <taxon>Agaricomycetes</taxon>
        <taxon>Agaricomycetidae</taxon>
        <taxon>Agaricales</taxon>
        <taxon>Agaricales incertae sedis</taxon>
        <taxon>Dendrothele</taxon>
    </lineage>
</organism>
<dbReference type="InterPro" id="IPR011545">
    <property type="entry name" value="DEAD/DEAH_box_helicase_dom"/>
</dbReference>
<feature type="compositionally biased region" description="Polar residues" evidence="9">
    <location>
        <begin position="749"/>
        <end position="759"/>
    </location>
</feature>
<evidence type="ECO:0000256" key="1">
    <source>
        <dbReference type="ARBA" id="ARBA00005446"/>
    </source>
</evidence>
<feature type="region of interest" description="Disordered" evidence="9">
    <location>
        <begin position="708"/>
        <end position="766"/>
    </location>
</feature>
<keyword evidence="2" id="KW-0547">Nucleotide-binding</keyword>
<dbReference type="GO" id="GO:0005737">
    <property type="term" value="C:cytoplasm"/>
    <property type="evidence" value="ECO:0007669"/>
    <property type="project" value="TreeGrafter"/>
</dbReference>
<evidence type="ECO:0000256" key="6">
    <source>
        <dbReference type="ARBA" id="ARBA00023242"/>
    </source>
</evidence>
<dbReference type="Gene3D" id="3.40.50.300">
    <property type="entry name" value="P-loop containing nucleotide triphosphate hydrolases"/>
    <property type="match status" value="2"/>
</dbReference>
<protein>
    <recommendedName>
        <fullName evidence="8">DNA 3'-5' helicase</fullName>
        <ecNumber evidence="8">5.6.2.4</ecNumber>
    </recommendedName>
</protein>
<dbReference type="OrthoDB" id="3269685at2759"/>
<keyword evidence="5" id="KW-0413">Isomerase</keyword>
<evidence type="ECO:0000259" key="10">
    <source>
        <dbReference type="PROSITE" id="PS51192"/>
    </source>
</evidence>
<feature type="region of interest" description="Disordered" evidence="9">
    <location>
        <begin position="627"/>
        <end position="696"/>
    </location>
</feature>
<dbReference type="GO" id="GO:0009378">
    <property type="term" value="F:four-way junction helicase activity"/>
    <property type="evidence" value="ECO:0007669"/>
    <property type="project" value="TreeGrafter"/>
</dbReference>
<dbReference type="Proteomes" id="UP000297245">
    <property type="component" value="Unassembled WGS sequence"/>
</dbReference>
<dbReference type="GO" id="GO:0005694">
    <property type="term" value="C:chromosome"/>
    <property type="evidence" value="ECO:0007669"/>
    <property type="project" value="TreeGrafter"/>
</dbReference>
<feature type="compositionally biased region" description="Basic and acidic residues" evidence="9">
    <location>
        <begin position="723"/>
        <end position="738"/>
    </location>
</feature>
<reference evidence="12 13" key="1">
    <citation type="journal article" date="2019" name="Nat. Ecol. Evol.">
        <title>Megaphylogeny resolves global patterns of mushroom evolution.</title>
        <authorList>
            <person name="Varga T."/>
            <person name="Krizsan K."/>
            <person name="Foldi C."/>
            <person name="Dima B."/>
            <person name="Sanchez-Garcia M."/>
            <person name="Sanchez-Ramirez S."/>
            <person name="Szollosi G.J."/>
            <person name="Szarkandi J.G."/>
            <person name="Papp V."/>
            <person name="Albert L."/>
            <person name="Andreopoulos W."/>
            <person name="Angelini C."/>
            <person name="Antonin V."/>
            <person name="Barry K.W."/>
            <person name="Bougher N.L."/>
            <person name="Buchanan P."/>
            <person name="Buyck B."/>
            <person name="Bense V."/>
            <person name="Catcheside P."/>
            <person name="Chovatia M."/>
            <person name="Cooper J."/>
            <person name="Damon W."/>
            <person name="Desjardin D."/>
            <person name="Finy P."/>
            <person name="Geml J."/>
            <person name="Haridas S."/>
            <person name="Hughes K."/>
            <person name="Justo A."/>
            <person name="Karasinski D."/>
            <person name="Kautmanova I."/>
            <person name="Kiss B."/>
            <person name="Kocsube S."/>
            <person name="Kotiranta H."/>
            <person name="LaButti K.M."/>
            <person name="Lechner B.E."/>
            <person name="Liimatainen K."/>
            <person name="Lipzen A."/>
            <person name="Lukacs Z."/>
            <person name="Mihaltcheva S."/>
            <person name="Morgado L.N."/>
            <person name="Niskanen T."/>
            <person name="Noordeloos M.E."/>
            <person name="Ohm R.A."/>
            <person name="Ortiz-Santana B."/>
            <person name="Ovrebo C."/>
            <person name="Racz N."/>
            <person name="Riley R."/>
            <person name="Savchenko A."/>
            <person name="Shiryaev A."/>
            <person name="Soop K."/>
            <person name="Spirin V."/>
            <person name="Szebenyi C."/>
            <person name="Tomsovsky M."/>
            <person name="Tulloss R.E."/>
            <person name="Uehling J."/>
            <person name="Grigoriev I.V."/>
            <person name="Vagvolgyi C."/>
            <person name="Papp T."/>
            <person name="Martin F.M."/>
            <person name="Miettinen O."/>
            <person name="Hibbett D.S."/>
            <person name="Nagy L.G."/>
        </authorList>
    </citation>
    <scope>NUCLEOTIDE SEQUENCE [LARGE SCALE GENOMIC DNA]</scope>
    <source>
        <strain evidence="12 13">CBS 962.96</strain>
    </source>
</reference>
<sequence>MSDRLHEGFSAPGNKILIRQLIRRSLPHDIHDYALDGVCHALDGIHVLDVVKTGGGKTTYISGYVIALQELAKLPETHPLKTSPLRKMPPNPLTIVVFPTKGLQVEMEQTLRALNISALAINEDTLRAAGQQNQNLWNTAASPTISCLLLSPEQLASKNFSTFLTNKIVFSRIVALKVDEIHLILSWGGPRFRVAFRDIGTVLHRLPRHTTFTGLTATLAAGEEVPKLMRILGLKPGSFVFHRRSNRRPELQFIFRTLRHGLQGWVFQDLDWVLDGKRKTIIYCPSISLAFRIFVYLWRKSMPSDSPTRRKRFRLYCSLYSDCYNKNSRDLFIQNGDCQFLICTDALKVGNDFPNVDDVITMEPEDPEDILQKGGRAGRKGVPARCINYFTQNTMDKAKDYLSQAAPNGKAGAKDSDDNQRSRMTATMARLLRSQCILAELDIIFNNPTMDPPCYCETCLQKPHPSTPSPCNCSRCLPETPLPPLTRETKNNRSDENYIPPAKRVNEKQRNYGLKVLQQFRYNIWKSRKSTNLGLRYLPPATLLPDSTIKSLFNNFANLTTTQSLAPYINSFLEGSETQLLVELQSLRRKFVRIDLDLPIELSEEDNGSLRLPTSNVTSYADFWEKNSSTASTSTPRKRSNPDEGQSASEKPSVCTVLRSNAGNGNIRPRPSKKTKTDLPGTFSDSRPKTISTERDAPVRLVIRIPPRSSVASSSKSTPKVGRVVEKRKLEETPDIPKHPKRIKLGRQTMKQQQTSGGNKENRSIL</sequence>
<proteinExistence type="inferred from homology"/>
<dbReference type="GO" id="GO:0000724">
    <property type="term" value="P:double-strand break repair via homologous recombination"/>
    <property type="evidence" value="ECO:0007669"/>
    <property type="project" value="TreeGrafter"/>
</dbReference>
<dbReference type="PROSITE" id="PS51194">
    <property type="entry name" value="HELICASE_CTER"/>
    <property type="match status" value="1"/>
</dbReference>
<dbReference type="PROSITE" id="PS51192">
    <property type="entry name" value="HELICASE_ATP_BIND_1"/>
    <property type="match status" value="1"/>
</dbReference>
<evidence type="ECO:0000256" key="4">
    <source>
        <dbReference type="ARBA" id="ARBA00023125"/>
    </source>
</evidence>
<comment type="catalytic activity">
    <reaction evidence="7">
        <text>Couples ATP hydrolysis with the unwinding of duplex DNA by translocating in the 3'-5' direction.</text>
        <dbReference type="EC" id="5.6.2.4"/>
    </reaction>
</comment>
<evidence type="ECO:0000256" key="5">
    <source>
        <dbReference type="ARBA" id="ARBA00023235"/>
    </source>
</evidence>
<dbReference type="GO" id="GO:0005634">
    <property type="term" value="C:nucleus"/>
    <property type="evidence" value="ECO:0007669"/>
    <property type="project" value="TreeGrafter"/>
</dbReference>
<dbReference type="EMBL" id="ML179612">
    <property type="protein sequence ID" value="THU84238.1"/>
    <property type="molecule type" value="Genomic_DNA"/>
</dbReference>
<dbReference type="PANTHER" id="PTHR13710">
    <property type="entry name" value="DNA HELICASE RECQ FAMILY MEMBER"/>
    <property type="match status" value="1"/>
</dbReference>
<dbReference type="SMART" id="SM00487">
    <property type="entry name" value="DEXDc"/>
    <property type="match status" value="1"/>
</dbReference>
<keyword evidence="4" id="KW-0238">DNA-binding</keyword>
<keyword evidence="6" id="KW-0539">Nucleus</keyword>
<evidence type="ECO:0000256" key="3">
    <source>
        <dbReference type="ARBA" id="ARBA00022840"/>
    </source>
</evidence>
<evidence type="ECO:0000256" key="2">
    <source>
        <dbReference type="ARBA" id="ARBA00022741"/>
    </source>
</evidence>
<dbReference type="Pfam" id="PF00271">
    <property type="entry name" value="Helicase_C"/>
    <property type="match status" value="1"/>
</dbReference>
<evidence type="ECO:0000313" key="13">
    <source>
        <dbReference type="Proteomes" id="UP000297245"/>
    </source>
</evidence>
<feature type="compositionally biased region" description="Basic and acidic residues" evidence="9">
    <location>
        <begin position="686"/>
        <end position="696"/>
    </location>
</feature>
<dbReference type="Pfam" id="PF00270">
    <property type="entry name" value="DEAD"/>
    <property type="match status" value="1"/>
</dbReference>
<name>A0A4S8L7U1_DENBC</name>
<dbReference type="GO" id="GO:0043138">
    <property type="term" value="F:3'-5' DNA helicase activity"/>
    <property type="evidence" value="ECO:0007669"/>
    <property type="project" value="UniProtKB-EC"/>
</dbReference>
<gene>
    <name evidence="12" type="ORF">K435DRAFT_971267</name>
</gene>
<evidence type="ECO:0000256" key="8">
    <source>
        <dbReference type="ARBA" id="ARBA00034808"/>
    </source>
</evidence>
<dbReference type="InterPro" id="IPR001650">
    <property type="entry name" value="Helicase_C-like"/>
</dbReference>
<dbReference type="AlphaFoldDB" id="A0A4S8L7U1"/>
<feature type="domain" description="Helicase C-terminal" evidence="11">
    <location>
        <begin position="269"/>
        <end position="444"/>
    </location>
</feature>
<comment type="similarity">
    <text evidence="1">Belongs to the helicase family. RecQ subfamily.</text>
</comment>
<evidence type="ECO:0000256" key="7">
    <source>
        <dbReference type="ARBA" id="ARBA00034617"/>
    </source>
</evidence>
<dbReference type="InterPro" id="IPR014001">
    <property type="entry name" value="Helicase_ATP-bd"/>
</dbReference>
<evidence type="ECO:0000313" key="12">
    <source>
        <dbReference type="EMBL" id="THU84238.1"/>
    </source>
</evidence>
<accession>A0A4S8L7U1</accession>
<dbReference type="SUPFAM" id="SSF52540">
    <property type="entry name" value="P-loop containing nucleoside triphosphate hydrolases"/>
    <property type="match status" value="1"/>
</dbReference>
<dbReference type="InterPro" id="IPR027417">
    <property type="entry name" value="P-loop_NTPase"/>
</dbReference>
<keyword evidence="13" id="KW-1185">Reference proteome</keyword>
<feature type="domain" description="Helicase ATP-binding" evidence="10">
    <location>
        <begin position="38"/>
        <end position="237"/>
    </location>
</feature>
<keyword evidence="3" id="KW-0067">ATP-binding</keyword>
<evidence type="ECO:0000259" key="11">
    <source>
        <dbReference type="PROSITE" id="PS51194"/>
    </source>
</evidence>
<dbReference type="GO" id="GO:0005524">
    <property type="term" value="F:ATP binding"/>
    <property type="evidence" value="ECO:0007669"/>
    <property type="project" value="UniProtKB-KW"/>
</dbReference>
<dbReference type="GO" id="GO:0003677">
    <property type="term" value="F:DNA binding"/>
    <property type="evidence" value="ECO:0007669"/>
    <property type="project" value="UniProtKB-KW"/>
</dbReference>